<dbReference type="Pfam" id="PF09946">
    <property type="entry name" value="DUF2178"/>
    <property type="match status" value="1"/>
</dbReference>
<dbReference type="EMBL" id="QWEH01000005">
    <property type="protein sequence ID" value="RHW32691.1"/>
    <property type="molecule type" value="Genomic_DNA"/>
</dbReference>
<keyword evidence="1" id="KW-0812">Transmembrane</keyword>
<proteinExistence type="predicted"/>
<evidence type="ECO:0000313" key="3">
    <source>
        <dbReference type="Proteomes" id="UP000285456"/>
    </source>
</evidence>
<organism evidence="2 3">
    <name type="scientific">Oceanobacillus profundus</name>
    <dbReference type="NCBI Taxonomy" id="372463"/>
    <lineage>
        <taxon>Bacteria</taxon>
        <taxon>Bacillati</taxon>
        <taxon>Bacillota</taxon>
        <taxon>Bacilli</taxon>
        <taxon>Bacillales</taxon>
        <taxon>Bacillaceae</taxon>
        <taxon>Oceanobacillus</taxon>
    </lineage>
</organism>
<reference evidence="2 3" key="1">
    <citation type="journal article" date="2007" name="Int. J. Syst. Evol. Microbiol.">
        <title>Oceanobacillus profundus sp. nov., isolated from a deep-sea sediment core.</title>
        <authorList>
            <person name="Kim Y.G."/>
            <person name="Choi D.H."/>
            <person name="Hyun S."/>
            <person name="Cho B.C."/>
        </authorList>
    </citation>
    <scope>NUCLEOTIDE SEQUENCE [LARGE SCALE GENOMIC DNA]</scope>
    <source>
        <strain evidence="2 3">DSM 18246</strain>
    </source>
</reference>
<keyword evidence="1" id="KW-1133">Transmembrane helix</keyword>
<dbReference type="AlphaFoldDB" id="A0A417YI90"/>
<feature type="transmembrane region" description="Helical" evidence="1">
    <location>
        <begin position="37"/>
        <end position="56"/>
    </location>
</feature>
<gene>
    <name evidence="2" type="ORF">D1B32_10215</name>
</gene>
<evidence type="ECO:0008006" key="4">
    <source>
        <dbReference type="Google" id="ProtNLM"/>
    </source>
</evidence>
<dbReference type="InterPro" id="IPR019235">
    <property type="entry name" value="DUF2178_TM"/>
</dbReference>
<dbReference type="Proteomes" id="UP000285456">
    <property type="component" value="Unassembled WGS sequence"/>
</dbReference>
<evidence type="ECO:0000256" key="1">
    <source>
        <dbReference type="SAM" id="Phobius"/>
    </source>
</evidence>
<comment type="caution">
    <text evidence="2">The sequence shown here is derived from an EMBL/GenBank/DDBJ whole genome shotgun (WGS) entry which is preliminary data.</text>
</comment>
<evidence type="ECO:0000313" key="2">
    <source>
        <dbReference type="EMBL" id="RHW32691.1"/>
    </source>
</evidence>
<dbReference type="RefSeq" id="WP_095311937.1">
    <property type="nucleotide sequence ID" value="NZ_PHUT01000005.1"/>
</dbReference>
<keyword evidence="1" id="KW-0472">Membrane</keyword>
<protein>
    <recommendedName>
        <fullName evidence="4">DUF2178 domain-containing protein</fullName>
    </recommendedName>
</protein>
<name>A0A417YI90_9BACI</name>
<dbReference type="OrthoDB" id="2974577at2"/>
<keyword evidence="3" id="KW-1185">Reference proteome</keyword>
<feature type="transmembrane region" description="Helical" evidence="1">
    <location>
        <begin position="77"/>
        <end position="93"/>
    </location>
</feature>
<accession>A0A417YI90</accession>
<sequence length="130" mass="14959">MDRTKKFMLFVSISVFCIFAGFIVYNWVRFEALDAGQIFFTFIALSFIFNILTWGNHEGAGEKDEMDLHIMAQSARIGYFVLMVLACLILFISEGTGNFNQITNYPLLILVGLTFVILPITEFIYKKKFK</sequence>
<feature type="transmembrane region" description="Helical" evidence="1">
    <location>
        <begin position="7"/>
        <end position="25"/>
    </location>
</feature>
<feature type="transmembrane region" description="Helical" evidence="1">
    <location>
        <begin position="105"/>
        <end position="125"/>
    </location>
</feature>